<dbReference type="GO" id="GO:0031966">
    <property type="term" value="C:mitochondrial membrane"/>
    <property type="evidence" value="ECO:0007669"/>
    <property type="project" value="UniProtKB-SubCell"/>
</dbReference>
<evidence type="ECO:0000256" key="8">
    <source>
        <dbReference type="ARBA" id="ARBA00022989"/>
    </source>
</evidence>
<sequence>MPQMMPLSWLTLFALFSVALMIFATMNFYAYIPKGLITEHKIKVKSNNWKW</sequence>
<evidence type="ECO:0000256" key="13">
    <source>
        <dbReference type="SAM" id="Phobius"/>
    </source>
</evidence>
<dbReference type="Pfam" id="PF00895">
    <property type="entry name" value="ATP-synt_8"/>
    <property type="match status" value="1"/>
</dbReference>
<evidence type="ECO:0000313" key="14">
    <source>
        <dbReference type="EMBL" id="URX54373.1"/>
    </source>
</evidence>
<keyword evidence="11 13" id="KW-0472">Membrane</keyword>
<keyword evidence="5 12" id="KW-0138">CF(0)</keyword>
<keyword evidence="9 12" id="KW-0406">Ion transport</keyword>
<evidence type="ECO:0000256" key="10">
    <source>
        <dbReference type="ARBA" id="ARBA00023128"/>
    </source>
</evidence>
<evidence type="ECO:0000256" key="5">
    <source>
        <dbReference type="ARBA" id="ARBA00022547"/>
    </source>
</evidence>
<keyword evidence="6 12" id="KW-0812">Transmembrane</keyword>
<evidence type="ECO:0000256" key="11">
    <source>
        <dbReference type="ARBA" id="ARBA00023136"/>
    </source>
</evidence>
<evidence type="ECO:0000256" key="7">
    <source>
        <dbReference type="ARBA" id="ARBA00022781"/>
    </source>
</evidence>
<dbReference type="GO" id="GO:0045259">
    <property type="term" value="C:proton-transporting ATP synthase complex"/>
    <property type="evidence" value="ECO:0007669"/>
    <property type="project" value="UniProtKB-KW"/>
</dbReference>
<keyword evidence="4 12" id="KW-0813">Transport</keyword>
<dbReference type="GO" id="GO:0015078">
    <property type="term" value="F:proton transmembrane transporter activity"/>
    <property type="evidence" value="ECO:0007669"/>
    <property type="project" value="InterPro"/>
</dbReference>
<keyword evidence="7 12" id="KW-0375">Hydrogen ion transport</keyword>
<evidence type="ECO:0000256" key="9">
    <source>
        <dbReference type="ARBA" id="ARBA00023065"/>
    </source>
</evidence>
<comment type="subcellular location">
    <subcellularLocation>
        <location evidence="1 12">Mitochondrion membrane</location>
        <topology evidence="1 12">Single-pass membrane protein</topology>
    </subcellularLocation>
</comment>
<geneLocation type="mitochondrion" evidence="14"/>
<evidence type="ECO:0000256" key="3">
    <source>
        <dbReference type="ARBA" id="ARBA00011291"/>
    </source>
</evidence>
<keyword evidence="10 12" id="KW-0496">Mitochondrion</keyword>
<keyword evidence="8 13" id="KW-1133">Transmembrane helix</keyword>
<accession>A0A8X8M3T3</accession>
<protein>
    <recommendedName>
        <fullName evidence="12">ATP synthase complex subunit 8</fullName>
    </recommendedName>
</protein>
<dbReference type="EMBL" id="OM991431">
    <property type="protein sequence ID" value="URX54373.1"/>
    <property type="molecule type" value="Genomic_DNA"/>
</dbReference>
<comment type="subunit">
    <text evidence="3">F-type ATPases have 2 components, CF(1) - the catalytic core - and CF(0) - the membrane proton channel.</text>
</comment>
<dbReference type="GO" id="GO:0015986">
    <property type="term" value="P:proton motive force-driven ATP synthesis"/>
    <property type="evidence" value="ECO:0007669"/>
    <property type="project" value="InterPro"/>
</dbReference>
<evidence type="ECO:0000256" key="1">
    <source>
        <dbReference type="ARBA" id="ARBA00004304"/>
    </source>
</evidence>
<evidence type="ECO:0000256" key="2">
    <source>
        <dbReference type="ARBA" id="ARBA00008892"/>
    </source>
</evidence>
<name>A0A8X8M3T3_9NEOP</name>
<evidence type="ECO:0000256" key="6">
    <source>
        <dbReference type="ARBA" id="ARBA00022692"/>
    </source>
</evidence>
<dbReference type="InterPro" id="IPR001421">
    <property type="entry name" value="ATP8_metazoa"/>
</dbReference>
<organism evidence="14">
    <name type="scientific">Calcaritermes brevicollis</name>
    <dbReference type="NCBI Taxonomy" id="2942684"/>
    <lineage>
        <taxon>Eukaryota</taxon>
        <taxon>Metazoa</taxon>
        <taxon>Ecdysozoa</taxon>
        <taxon>Arthropoda</taxon>
        <taxon>Hexapoda</taxon>
        <taxon>Insecta</taxon>
        <taxon>Pterygota</taxon>
        <taxon>Neoptera</taxon>
        <taxon>Polyneoptera</taxon>
        <taxon>Dictyoptera</taxon>
        <taxon>Blattodea</taxon>
        <taxon>Blattoidea</taxon>
        <taxon>Termitoidae</taxon>
        <taxon>Kalotermitidae</taxon>
        <taxon>Glyptotermitinae</taxon>
        <taxon>Calcaritermes</taxon>
    </lineage>
</organism>
<evidence type="ECO:0000256" key="12">
    <source>
        <dbReference type="RuleBase" id="RU003661"/>
    </source>
</evidence>
<comment type="similarity">
    <text evidence="2 12">Belongs to the ATPase protein 8 family.</text>
</comment>
<proteinExistence type="inferred from homology"/>
<gene>
    <name evidence="14" type="primary">ATP8</name>
</gene>
<dbReference type="AlphaFoldDB" id="A0A8X8M3T3"/>
<evidence type="ECO:0000256" key="4">
    <source>
        <dbReference type="ARBA" id="ARBA00022448"/>
    </source>
</evidence>
<reference evidence="14" key="1">
    <citation type="journal article" date="2022" name="Mol. Biol. Evol.">
        <title>Molecular phylogeny reveals the past transoceanic voyages of drywood termites (Isoptera, Kalotermitidae).</title>
        <authorList>
            <person name="Bucek A."/>
            <person name="Wang M."/>
            <person name="Sobotnik J."/>
            <person name="Hellemans S."/>
            <person name="Sillam-Dusses D."/>
            <person name="Mizumoto N."/>
            <person name="Stiblik P."/>
            <person name="Clitheroe C."/>
            <person name="Lu T."/>
            <person name="Gonzalez Plaza J.J."/>
            <person name="Mohagan A."/>
            <person name="Rafanomezantsoa J.J."/>
            <person name="Fisher B."/>
            <person name="Engel M.S."/>
            <person name="Roisin Y."/>
            <person name="Evans T.A."/>
            <person name="Scheffrahn R."/>
            <person name="Bourguignon T."/>
        </authorList>
    </citation>
    <scope>NUCLEOTIDE SEQUENCE</scope>
    <source>
        <strain evidence="14">PN959_0</strain>
    </source>
</reference>
<feature type="transmembrane region" description="Helical" evidence="13">
    <location>
        <begin position="12"/>
        <end position="32"/>
    </location>
</feature>